<dbReference type="Proteomes" id="UP000823936">
    <property type="component" value="Unassembled WGS sequence"/>
</dbReference>
<gene>
    <name evidence="1" type="ORF">IAB12_00360</name>
</gene>
<dbReference type="Pfam" id="PF03692">
    <property type="entry name" value="CxxCxxCC"/>
    <property type="match status" value="1"/>
</dbReference>
<comment type="caution">
    <text evidence="1">The sequence shown here is derived from an EMBL/GenBank/DDBJ whole genome shotgun (WGS) entry which is preliminary data.</text>
</comment>
<reference evidence="1" key="2">
    <citation type="submission" date="2021-04" db="EMBL/GenBank/DDBJ databases">
        <authorList>
            <person name="Gilroy R."/>
        </authorList>
    </citation>
    <scope>NUCLEOTIDE SEQUENCE</scope>
    <source>
        <strain evidence="1">Gambia11-129</strain>
    </source>
</reference>
<dbReference type="PANTHER" id="PTHR35866:SF1">
    <property type="entry name" value="YKGJ FAMILY CYSTEINE CLUSTER PROTEIN"/>
    <property type="match status" value="1"/>
</dbReference>
<dbReference type="PANTHER" id="PTHR35866">
    <property type="entry name" value="PUTATIVE-RELATED"/>
    <property type="match status" value="1"/>
</dbReference>
<proteinExistence type="predicted"/>
<sequence length="144" mass="16588">MMDFKFTCQRCLHCCSGEPGYVFLSKKDIECLSSFLGLSEDEFLQIYARKVDYGLYYMFSLKERDNYDCIFLTEGGCSVYEARPVQCSTYPFWEGICDSSSSFLKEGDSCPGIGKGKVWKKEEIEALLEKNKANCAYILWKNQK</sequence>
<organism evidence="1 2">
    <name type="scientific">Candidatus Ornithospirochaeta avicola</name>
    <dbReference type="NCBI Taxonomy" id="2840896"/>
    <lineage>
        <taxon>Bacteria</taxon>
        <taxon>Pseudomonadati</taxon>
        <taxon>Spirochaetota</taxon>
        <taxon>Spirochaetia</taxon>
        <taxon>Spirochaetales</taxon>
        <taxon>Spirochaetaceae</taxon>
        <taxon>Spirochaetaceae incertae sedis</taxon>
        <taxon>Candidatus Ornithospirochaeta</taxon>
    </lineage>
</organism>
<dbReference type="InterPro" id="IPR005358">
    <property type="entry name" value="Puta_zinc/iron-chelating_dom"/>
</dbReference>
<dbReference type="EMBL" id="DXHU01000002">
    <property type="protein sequence ID" value="HIV98221.1"/>
    <property type="molecule type" value="Genomic_DNA"/>
</dbReference>
<accession>A0A9D1TMT3</accession>
<dbReference type="AlphaFoldDB" id="A0A9D1TMT3"/>
<evidence type="ECO:0000313" key="1">
    <source>
        <dbReference type="EMBL" id="HIV98221.1"/>
    </source>
</evidence>
<evidence type="ECO:0000313" key="2">
    <source>
        <dbReference type="Proteomes" id="UP000823936"/>
    </source>
</evidence>
<name>A0A9D1TMT3_9SPIO</name>
<protein>
    <submittedName>
        <fullName evidence="1">YkgJ family cysteine cluster protein</fullName>
    </submittedName>
</protein>
<reference evidence="1" key="1">
    <citation type="journal article" date="2021" name="PeerJ">
        <title>Extensive microbial diversity within the chicken gut microbiome revealed by metagenomics and culture.</title>
        <authorList>
            <person name="Gilroy R."/>
            <person name="Ravi A."/>
            <person name="Getino M."/>
            <person name="Pursley I."/>
            <person name="Horton D.L."/>
            <person name="Alikhan N.F."/>
            <person name="Baker D."/>
            <person name="Gharbi K."/>
            <person name="Hall N."/>
            <person name="Watson M."/>
            <person name="Adriaenssens E.M."/>
            <person name="Foster-Nyarko E."/>
            <person name="Jarju S."/>
            <person name="Secka A."/>
            <person name="Antonio M."/>
            <person name="Oren A."/>
            <person name="Chaudhuri R.R."/>
            <person name="La Ragione R."/>
            <person name="Hildebrand F."/>
            <person name="Pallen M.J."/>
        </authorList>
    </citation>
    <scope>NUCLEOTIDE SEQUENCE</scope>
    <source>
        <strain evidence="1">Gambia11-129</strain>
    </source>
</reference>